<protein>
    <submittedName>
        <fullName evidence="5">Transcriptional regulator, ArsR family</fullName>
    </submittedName>
</protein>
<proteinExistence type="predicted"/>
<organism evidence="5">
    <name type="scientific">uncultured Solirubrobacterales bacterium</name>
    <dbReference type="NCBI Taxonomy" id="768556"/>
    <lineage>
        <taxon>Bacteria</taxon>
        <taxon>Bacillati</taxon>
        <taxon>Actinomycetota</taxon>
        <taxon>Thermoleophilia</taxon>
        <taxon>Solirubrobacterales</taxon>
        <taxon>environmental samples</taxon>
    </lineage>
</organism>
<dbReference type="SMART" id="SM00418">
    <property type="entry name" value="HTH_ARSR"/>
    <property type="match status" value="1"/>
</dbReference>
<evidence type="ECO:0000259" key="4">
    <source>
        <dbReference type="PROSITE" id="PS50987"/>
    </source>
</evidence>
<dbReference type="InterPro" id="IPR001845">
    <property type="entry name" value="HTH_ArsR_DNA-bd_dom"/>
</dbReference>
<dbReference type="PANTHER" id="PTHR33154">
    <property type="entry name" value="TRANSCRIPTIONAL REGULATOR, ARSR FAMILY"/>
    <property type="match status" value="1"/>
</dbReference>
<name>A0A6J4SUJ6_9ACTN</name>
<dbReference type="InterPro" id="IPR011991">
    <property type="entry name" value="ArsR-like_HTH"/>
</dbReference>
<dbReference type="Pfam" id="PF12840">
    <property type="entry name" value="HTH_20"/>
    <property type="match status" value="1"/>
</dbReference>
<evidence type="ECO:0000256" key="1">
    <source>
        <dbReference type="ARBA" id="ARBA00023015"/>
    </source>
</evidence>
<gene>
    <name evidence="5" type="ORF">AVDCRST_MAG45-1576</name>
</gene>
<sequence>MTSPATEEITHPPRDEIELGAVLHALSDPVRLRIVSALAGTGGERTCGSFDVPVTKSTCTHHFKVLREAGVIHQRQEGAARLNALRRDDLDARFPGLLATIFEAASAS</sequence>
<dbReference type="GO" id="GO:0003677">
    <property type="term" value="F:DNA binding"/>
    <property type="evidence" value="ECO:0007669"/>
    <property type="project" value="UniProtKB-KW"/>
</dbReference>
<dbReference type="Gene3D" id="1.10.10.10">
    <property type="entry name" value="Winged helix-like DNA-binding domain superfamily/Winged helix DNA-binding domain"/>
    <property type="match status" value="1"/>
</dbReference>
<keyword evidence="1" id="KW-0805">Transcription regulation</keyword>
<accession>A0A6J4SUJ6</accession>
<dbReference type="InterPro" id="IPR051081">
    <property type="entry name" value="HTH_MetalResp_TranReg"/>
</dbReference>
<dbReference type="CDD" id="cd00090">
    <property type="entry name" value="HTH_ARSR"/>
    <property type="match status" value="1"/>
</dbReference>
<evidence type="ECO:0000313" key="5">
    <source>
        <dbReference type="EMBL" id="CAA9505540.1"/>
    </source>
</evidence>
<reference evidence="5" key="1">
    <citation type="submission" date="2020-02" db="EMBL/GenBank/DDBJ databases">
        <authorList>
            <person name="Meier V. D."/>
        </authorList>
    </citation>
    <scope>NUCLEOTIDE SEQUENCE</scope>
    <source>
        <strain evidence="5">AVDCRST_MAG45</strain>
    </source>
</reference>
<dbReference type="PRINTS" id="PR00778">
    <property type="entry name" value="HTHARSR"/>
</dbReference>
<feature type="domain" description="HTH arsR-type" evidence="4">
    <location>
        <begin position="11"/>
        <end position="105"/>
    </location>
</feature>
<dbReference type="PROSITE" id="PS50987">
    <property type="entry name" value="HTH_ARSR_2"/>
    <property type="match status" value="1"/>
</dbReference>
<dbReference type="InterPro" id="IPR036388">
    <property type="entry name" value="WH-like_DNA-bd_sf"/>
</dbReference>
<dbReference type="InterPro" id="IPR036390">
    <property type="entry name" value="WH_DNA-bd_sf"/>
</dbReference>
<dbReference type="PANTHER" id="PTHR33154:SF12">
    <property type="entry name" value="TRANSCRIPTIONAL REGULATORY PROTEIN"/>
    <property type="match status" value="1"/>
</dbReference>
<keyword evidence="3" id="KW-0804">Transcription</keyword>
<dbReference type="AlphaFoldDB" id="A0A6J4SUJ6"/>
<evidence type="ECO:0000256" key="2">
    <source>
        <dbReference type="ARBA" id="ARBA00023125"/>
    </source>
</evidence>
<dbReference type="EMBL" id="CADCVU010000131">
    <property type="protein sequence ID" value="CAA9505540.1"/>
    <property type="molecule type" value="Genomic_DNA"/>
</dbReference>
<keyword evidence="2" id="KW-0238">DNA-binding</keyword>
<evidence type="ECO:0000256" key="3">
    <source>
        <dbReference type="ARBA" id="ARBA00023163"/>
    </source>
</evidence>
<dbReference type="SUPFAM" id="SSF46785">
    <property type="entry name" value="Winged helix' DNA-binding domain"/>
    <property type="match status" value="1"/>
</dbReference>
<dbReference type="GO" id="GO:0003700">
    <property type="term" value="F:DNA-binding transcription factor activity"/>
    <property type="evidence" value="ECO:0007669"/>
    <property type="project" value="InterPro"/>
</dbReference>